<feature type="binding site" evidence="2">
    <location>
        <position position="222"/>
    </location>
    <ligand>
        <name>[2Fe-2S] cluster</name>
        <dbReference type="ChEBI" id="CHEBI:190135"/>
    </ligand>
</feature>
<dbReference type="AlphaFoldDB" id="A0A7L7KNX9"/>
<feature type="binding site" evidence="2">
    <location>
        <position position="234"/>
    </location>
    <ligand>
        <name>[2Fe-2S] cluster</name>
        <dbReference type="ChEBI" id="CHEBI:190135"/>
    </ligand>
</feature>
<sequence length="274" mass="30516">MYRIIDKKVLNEHVDQMIIEAPLVANNAKPGHFVILRVDEDGERIPLTIVEHDQNTVTIIYQKLGYSTRLLGKLETGDEIHDFVGPLGRPAHIHDVQQLLAVAGGVGAAPLFPQLKAYYDKGVNIDLVFGAKSKDYLILLDKYKNICRNIYITTDDGSLGTKGFVTTVVQDLLTTKSYDRAVTIGPLIMMRNVVELTKSIDLPTDVSLNPIMIDGTGMCGNCRFTKNGKTYFACIDGPDFDADGIDFDELMVRQNYYIEEEHICNLGLNTNEDS</sequence>
<reference evidence="4 5" key="1">
    <citation type="submission" date="2020-02" db="EMBL/GenBank/DDBJ databases">
        <authorList>
            <person name="Zheng R.K."/>
            <person name="Sun C.M."/>
        </authorList>
    </citation>
    <scope>NUCLEOTIDE SEQUENCE [LARGE SCALE GENOMIC DNA]</scope>
    <source>
        <strain evidence="5">zrk13</strain>
    </source>
</reference>
<dbReference type="RefSeq" id="WP_258878093.1">
    <property type="nucleotide sequence ID" value="NZ_CP048914.1"/>
</dbReference>
<protein>
    <submittedName>
        <fullName evidence="4">Sulfide/dihydroorotate dehydrogenase-like FAD/NAD-binding protein</fullName>
    </submittedName>
</protein>
<dbReference type="SUPFAM" id="SSF52343">
    <property type="entry name" value="Ferredoxin reductase-like, C-terminal NADP-linked domain"/>
    <property type="match status" value="1"/>
</dbReference>
<feature type="binding site" evidence="2">
    <location>
        <position position="219"/>
    </location>
    <ligand>
        <name>[2Fe-2S] cluster</name>
        <dbReference type="ChEBI" id="CHEBI:190135"/>
    </ligand>
</feature>
<dbReference type="Gene3D" id="3.40.50.80">
    <property type="entry name" value="Nucleotide-binding domain of ferredoxin-NADP reductase (FNR) module"/>
    <property type="match status" value="1"/>
</dbReference>
<feature type="domain" description="FAD-binding FR-type" evidence="3">
    <location>
        <begin position="1"/>
        <end position="93"/>
    </location>
</feature>
<keyword evidence="2" id="KW-0479">Metal-binding</keyword>
<dbReference type="PANTHER" id="PTHR43513:SF3">
    <property type="entry name" value="DIHYDROOROTATE DEHYDROGENASE B (NAD(+)), ELECTRON TRANSFER SUBUNIT-RELATED"/>
    <property type="match status" value="1"/>
</dbReference>
<dbReference type="InterPro" id="IPR050353">
    <property type="entry name" value="PyrK_electron_transfer"/>
</dbReference>
<dbReference type="Proteomes" id="UP000514720">
    <property type="component" value="Chromosome"/>
</dbReference>
<organism evidence="4 5">
    <name type="scientific">Candidatus Xianfuyuplasma coldseepsis</name>
    <dbReference type="NCBI Taxonomy" id="2782163"/>
    <lineage>
        <taxon>Bacteria</taxon>
        <taxon>Bacillati</taxon>
        <taxon>Mycoplasmatota</taxon>
        <taxon>Mollicutes</taxon>
        <taxon>Candidatus Izemoplasmatales</taxon>
        <taxon>Candidatus Izemoplasmataceae</taxon>
        <taxon>Candidatus Xianfuyuplasma</taxon>
    </lineage>
</organism>
<dbReference type="InterPro" id="IPR017938">
    <property type="entry name" value="Riboflavin_synthase-like_b-brl"/>
</dbReference>
<dbReference type="EMBL" id="CP048914">
    <property type="protein sequence ID" value="QMS84480.1"/>
    <property type="molecule type" value="Genomic_DNA"/>
</dbReference>
<accession>A0A7L7KNX9</accession>
<evidence type="ECO:0000256" key="2">
    <source>
        <dbReference type="PIRSR" id="PIRSR006816-2"/>
    </source>
</evidence>
<dbReference type="PANTHER" id="PTHR43513">
    <property type="entry name" value="DIHYDROOROTATE DEHYDROGENASE B (NAD(+)), ELECTRON TRANSFER SUBUNIT"/>
    <property type="match status" value="1"/>
</dbReference>
<proteinExistence type="predicted"/>
<dbReference type="InterPro" id="IPR039261">
    <property type="entry name" value="FNR_nucleotide-bd"/>
</dbReference>
<dbReference type="InterPro" id="IPR012165">
    <property type="entry name" value="Cyt_c3_hydrogenase_gsu"/>
</dbReference>
<dbReference type="GO" id="GO:0046872">
    <property type="term" value="F:metal ion binding"/>
    <property type="evidence" value="ECO:0007669"/>
    <property type="project" value="UniProtKB-KW"/>
</dbReference>
<dbReference type="GO" id="GO:0050660">
    <property type="term" value="F:flavin adenine dinucleotide binding"/>
    <property type="evidence" value="ECO:0007669"/>
    <property type="project" value="InterPro"/>
</dbReference>
<evidence type="ECO:0000313" key="4">
    <source>
        <dbReference type="EMBL" id="QMS84480.1"/>
    </source>
</evidence>
<dbReference type="Pfam" id="PF10418">
    <property type="entry name" value="DHODB_Fe-S_bind"/>
    <property type="match status" value="1"/>
</dbReference>
<comment type="cofactor">
    <cofactor evidence="2">
        <name>[2Fe-2S] cluster</name>
        <dbReference type="ChEBI" id="CHEBI:190135"/>
    </cofactor>
    <text evidence="2">Binds 1 [2Fe-2S] cluster per subunit.</text>
</comment>
<dbReference type="CDD" id="cd06219">
    <property type="entry name" value="DHOD_e_trans_like1"/>
    <property type="match status" value="1"/>
</dbReference>
<keyword evidence="2" id="KW-0408">Iron</keyword>
<dbReference type="InterPro" id="IPR017927">
    <property type="entry name" value="FAD-bd_FR_type"/>
</dbReference>
<keyword evidence="5" id="KW-1185">Reference proteome</keyword>
<evidence type="ECO:0000313" key="5">
    <source>
        <dbReference type="Proteomes" id="UP000514720"/>
    </source>
</evidence>
<dbReference type="Gene3D" id="2.40.30.10">
    <property type="entry name" value="Translation factors"/>
    <property type="match status" value="1"/>
</dbReference>
<keyword evidence="1" id="KW-0285">Flavoprotein</keyword>
<dbReference type="PIRSF" id="PIRSF006816">
    <property type="entry name" value="Cyc3_hyd_g"/>
    <property type="match status" value="1"/>
</dbReference>
<dbReference type="GO" id="GO:0006221">
    <property type="term" value="P:pyrimidine nucleotide biosynthetic process"/>
    <property type="evidence" value="ECO:0007669"/>
    <property type="project" value="InterPro"/>
</dbReference>
<evidence type="ECO:0000256" key="1">
    <source>
        <dbReference type="PIRSR" id="PIRSR006816-1"/>
    </source>
</evidence>
<keyword evidence="1" id="KW-0274">FAD</keyword>
<dbReference type="GO" id="GO:0051537">
    <property type="term" value="F:2 iron, 2 sulfur cluster binding"/>
    <property type="evidence" value="ECO:0007669"/>
    <property type="project" value="UniProtKB-KW"/>
</dbReference>
<dbReference type="NCBIfam" id="NF004862">
    <property type="entry name" value="PRK06222.1"/>
    <property type="match status" value="1"/>
</dbReference>
<feature type="binding site" evidence="1">
    <location>
        <begin position="60"/>
        <end position="62"/>
    </location>
    <ligand>
        <name>FAD</name>
        <dbReference type="ChEBI" id="CHEBI:57692"/>
    </ligand>
</feature>
<dbReference type="GO" id="GO:0016491">
    <property type="term" value="F:oxidoreductase activity"/>
    <property type="evidence" value="ECO:0007669"/>
    <property type="project" value="InterPro"/>
</dbReference>
<dbReference type="KEGG" id="xcl:G4Z02_01535"/>
<dbReference type="PROSITE" id="PS51384">
    <property type="entry name" value="FAD_FR"/>
    <property type="match status" value="1"/>
</dbReference>
<gene>
    <name evidence="4" type="ORF">G4Z02_01535</name>
</gene>
<evidence type="ECO:0000259" key="3">
    <source>
        <dbReference type="PROSITE" id="PS51384"/>
    </source>
</evidence>
<keyword evidence="2" id="KW-0001">2Fe-2S</keyword>
<comment type="cofactor">
    <cofactor evidence="1">
        <name>FAD</name>
        <dbReference type="ChEBI" id="CHEBI:57692"/>
    </cofactor>
    <text evidence="1">Binds 1 FAD per subunit.</text>
</comment>
<keyword evidence="2" id="KW-0411">Iron-sulfur</keyword>
<name>A0A7L7KNX9_9MOLU</name>
<dbReference type="InterPro" id="IPR019480">
    <property type="entry name" value="Dihydroorotate_DH_Fe-S-bd"/>
</dbReference>
<dbReference type="SUPFAM" id="SSF63380">
    <property type="entry name" value="Riboflavin synthase domain-like"/>
    <property type="match status" value="1"/>
</dbReference>